<reference evidence="1 2" key="1">
    <citation type="submission" date="2014-12" db="EMBL/GenBank/DDBJ databases">
        <title>Denitrispirillum autotrophicum gen. nov., sp. nov., Denitrifying, Facultatively Autotrophic Bacteria Isolated from Rice Paddy Soil.</title>
        <authorList>
            <person name="Ishii S."/>
            <person name="Ashida N."/>
            <person name="Ohno H."/>
            <person name="Otsuka S."/>
            <person name="Yokota A."/>
            <person name="Senoo K."/>
        </authorList>
    </citation>
    <scope>NUCLEOTIDE SEQUENCE [LARGE SCALE GENOMIC DNA]</scope>
    <source>
        <strain evidence="1 2">TSA66</strain>
    </source>
</reference>
<gene>
    <name evidence="1" type="ORF">TSA66_13535</name>
</gene>
<dbReference type="EMBL" id="JWJG01000028">
    <property type="protein sequence ID" value="KIF81596.1"/>
    <property type="molecule type" value="Genomic_DNA"/>
</dbReference>
<comment type="caution">
    <text evidence="1">The sequence shown here is derived from an EMBL/GenBank/DDBJ whole genome shotgun (WGS) entry which is preliminary data.</text>
</comment>
<keyword evidence="2" id="KW-1185">Reference proteome</keyword>
<evidence type="ECO:0000313" key="1">
    <source>
        <dbReference type="EMBL" id="KIF81596.1"/>
    </source>
</evidence>
<organism evidence="1 2">
    <name type="scientific">Noviherbaspirillum autotrophicum</name>
    <dbReference type="NCBI Taxonomy" id="709839"/>
    <lineage>
        <taxon>Bacteria</taxon>
        <taxon>Pseudomonadati</taxon>
        <taxon>Pseudomonadota</taxon>
        <taxon>Betaproteobacteria</taxon>
        <taxon>Burkholderiales</taxon>
        <taxon>Oxalobacteraceae</taxon>
        <taxon>Noviherbaspirillum</taxon>
    </lineage>
</organism>
<sequence length="244" mass="26126">MQRSEDIMKASFENTLDPTFQSALADEIVSMVAAVVSNASAPDSAIRALVKSRQDSLAPEQRAAAAALQAYGIRCAADVFTPALEPEAIERAAKLRQALESQSADDALAALESNPEAGMEFKSRMSRAIASKCAELAAAEIERAKSGPVTILNEADAKVFETQHAQHQKQRSQATTTFLSSLPVRFPSFGVDLFNAIRRDVQREIEENHKRPDVHAAVAALFDDAIAAMPANIRDKVAAAAGGH</sequence>
<name>A0A0C2BU76_9BURK</name>
<dbReference type="Proteomes" id="UP000031572">
    <property type="component" value="Unassembled WGS sequence"/>
</dbReference>
<proteinExistence type="predicted"/>
<protein>
    <submittedName>
        <fullName evidence="1">Uncharacterized protein</fullName>
    </submittedName>
</protein>
<evidence type="ECO:0000313" key="2">
    <source>
        <dbReference type="Proteomes" id="UP000031572"/>
    </source>
</evidence>
<dbReference type="AlphaFoldDB" id="A0A0C2BU76"/>
<accession>A0A0C2BU76</accession>